<dbReference type="InterPro" id="IPR018244">
    <property type="entry name" value="Allrgn_V5/Tpx1_CS"/>
</dbReference>
<name>A0A3N4LE81_9PEZI</name>
<keyword evidence="4" id="KW-1185">Reference proteome</keyword>
<dbReference type="PANTHER" id="PTHR10334">
    <property type="entry name" value="CYSTEINE-RICH SECRETORY PROTEIN-RELATED"/>
    <property type="match status" value="1"/>
</dbReference>
<dbReference type="SUPFAM" id="SSF55797">
    <property type="entry name" value="PR-1-like"/>
    <property type="match status" value="1"/>
</dbReference>
<evidence type="ECO:0000313" key="3">
    <source>
        <dbReference type="EMBL" id="RPB16245.1"/>
    </source>
</evidence>
<reference evidence="3 4" key="1">
    <citation type="journal article" date="2018" name="Nat. Ecol. Evol.">
        <title>Pezizomycetes genomes reveal the molecular basis of ectomycorrhizal truffle lifestyle.</title>
        <authorList>
            <person name="Murat C."/>
            <person name="Payen T."/>
            <person name="Noel B."/>
            <person name="Kuo A."/>
            <person name="Morin E."/>
            <person name="Chen J."/>
            <person name="Kohler A."/>
            <person name="Krizsan K."/>
            <person name="Balestrini R."/>
            <person name="Da Silva C."/>
            <person name="Montanini B."/>
            <person name="Hainaut M."/>
            <person name="Levati E."/>
            <person name="Barry K.W."/>
            <person name="Belfiori B."/>
            <person name="Cichocki N."/>
            <person name="Clum A."/>
            <person name="Dockter R.B."/>
            <person name="Fauchery L."/>
            <person name="Guy J."/>
            <person name="Iotti M."/>
            <person name="Le Tacon F."/>
            <person name="Lindquist E.A."/>
            <person name="Lipzen A."/>
            <person name="Malagnac F."/>
            <person name="Mello A."/>
            <person name="Molinier V."/>
            <person name="Miyauchi S."/>
            <person name="Poulain J."/>
            <person name="Riccioni C."/>
            <person name="Rubini A."/>
            <person name="Sitrit Y."/>
            <person name="Splivallo R."/>
            <person name="Traeger S."/>
            <person name="Wang M."/>
            <person name="Zifcakova L."/>
            <person name="Wipf D."/>
            <person name="Zambonelli A."/>
            <person name="Paolocci F."/>
            <person name="Nowrousian M."/>
            <person name="Ottonello S."/>
            <person name="Baldrian P."/>
            <person name="Spatafora J.W."/>
            <person name="Henrissat B."/>
            <person name="Nagy L.G."/>
            <person name="Aury J.M."/>
            <person name="Wincker P."/>
            <person name="Grigoriev I.V."/>
            <person name="Bonfante P."/>
            <person name="Martin F.M."/>
        </authorList>
    </citation>
    <scope>NUCLEOTIDE SEQUENCE [LARGE SCALE GENOMIC DNA]</scope>
    <source>
        <strain evidence="3 4">CCBAS932</strain>
    </source>
</reference>
<dbReference type="Gene3D" id="3.40.33.10">
    <property type="entry name" value="CAP"/>
    <property type="match status" value="1"/>
</dbReference>
<gene>
    <name evidence="3" type="ORF">P167DRAFT_481217</name>
</gene>
<protein>
    <submittedName>
        <fullName evidence="3">SCP-like extracellular protein</fullName>
    </submittedName>
</protein>
<accession>A0A3N4LE81</accession>
<dbReference type="PRINTS" id="PR00837">
    <property type="entry name" value="V5TPXLIKE"/>
</dbReference>
<proteinExistence type="predicted"/>
<dbReference type="InParanoid" id="A0A3N4LE81"/>
<evidence type="ECO:0000256" key="1">
    <source>
        <dbReference type="SAM" id="SignalP"/>
    </source>
</evidence>
<feature type="domain" description="SCP" evidence="2">
    <location>
        <begin position="34"/>
        <end position="167"/>
    </location>
</feature>
<dbReference type="AlphaFoldDB" id="A0A3N4LE81"/>
<dbReference type="OrthoDB" id="337038at2759"/>
<feature type="signal peptide" evidence="1">
    <location>
        <begin position="1"/>
        <end position="23"/>
    </location>
</feature>
<evidence type="ECO:0000313" key="4">
    <source>
        <dbReference type="Proteomes" id="UP000277580"/>
    </source>
</evidence>
<dbReference type="InterPro" id="IPR035940">
    <property type="entry name" value="CAP_sf"/>
</dbReference>
<dbReference type="GO" id="GO:0005576">
    <property type="term" value="C:extracellular region"/>
    <property type="evidence" value="ECO:0007669"/>
    <property type="project" value="InterPro"/>
</dbReference>
<dbReference type="SMART" id="SM00198">
    <property type="entry name" value="SCP"/>
    <property type="match status" value="1"/>
</dbReference>
<sequence>MFFSFRTISLVLILFIVAVISQGADDVSYTSDAAFQRGILDFHNRRRAEHRAGNLAWNPELAGQADRYAKRCRWGHSGGAYGENLAGGFVTLEKALTAWSDERKLYKSLADYDKPEPPPNSGHFTQMVWVATTTVGCGRAKCRDLITPGQDSWYVVCAYLARGNYRGQYPQNVLKPVRR</sequence>
<keyword evidence="1" id="KW-0732">Signal</keyword>
<dbReference type="InterPro" id="IPR014044">
    <property type="entry name" value="CAP_dom"/>
</dbReference>
<feature type="chain" id="PRO_5018255510" evidence="1">
    <location>
        <begin position="24"/>
        <end position="179"/>
    </location>
</feature>
<dbReference type="InterPro" id="IPR001283">
    <property type="entry name" value="CRISP-related"/>
</dbReference>
<dbReference type="STRING" id="1392247.A0A3N4LE81"/>
<dbReference type="PROSITE" id="PS01009">
    <property type="entry name" value="CRISP_1"/>
    <property type="match status" value="1"/>
</dbReference>
<evidence type="ECO:0000259" key="2">
    <source>
        <dbReference type="SMART" id="SM00198"/>
    </source>
</evidence>
<dbReference type="Pfam" id="PF00188">
    <property type="entry name" value="CAP"/>
    <property type="match status" value="1"/>
</dbReference>
<organism evidence="3 4">
    <name type="scientific">Morchella conica CCBAS932</name>
    <dbReference type="NCBI Taxonomy" id="1392247"/>
    <lineage>
        <taxon>Eukaryota</taxon>
        <taxon>Fungi</taxon>
        <taxon>Dikarya</taxon>
        <taxon>Ascomycota</taxon>
        <taxon>Pezizomycotina</taxon>
        <taxon>Pezizomycetes</taxon>
        <taxon>Pezizales</taxon>
        <taxon>Morchellaceae</taxon>
        <taxon>Morchella</taxon>
    </lineage>
</organism>
<dbReference type="Proteomes" id="UP000277580">
    <property type="component" value="Unassembled WGS sequence"/>
</dbReference>
<dbReference type="EMBL" id="ML119109">
    <property type="protein sequence ID" value="RPB16245.1"/>
    <property type="molecule type" value="Genomic_DNA"/>
</dbReference>